<name>A0A0J9TST4_PLAVI</name>
<evidence type="ECO:0000256" key="1">
    <source>
        <dbReference type="SAM" id="MobiDB-lite"/>
    </source>
</evidence>
<feature type="region of interest" description="Disordered" evidence="1">
    <location>
        <begin position="216"/>
        <end position="269"/>
    </location>
</feature>
<protein>
    <submittedName>
        <fullName evidence="2">Uncharacterized protein</fullName>
    </submittedName>
</protein>
<dbReference type="AlphaFoldDB" id="A0A0J9TST4"/>
<dbReference type="EMBL" id="KQ235435">
    <property type="protein sequence ID" value="KMZ98980.1"/>
    <property type="molecule type" value="Genomic_DNA"/>
</dbReference>
<evidence type="ECO:0000313" key="2">
    <source>
        <dbReference type="EMBL" id="KMZ98980.1"/>
    </source>
</evidence>
<feature type="compositionally biased region" description="Low complexity" evidence="1">
    <location>
        <begin position="249"/>
        <end position="269"/>
    </location>
</feature>
<accession>A0A0J9TST4</accession>
<reference evidence="2 3" key="1">
    <citation type="submission" date="2011-09" db="EMBL/GenBank/DDBJ databases">
        <title>The Genome Sequence of Plasmodium vivax North Korean.</title>
        <authorList>
            <consortium name="The Broad Institute Genome Sequencing Platform"/>
            <consortium name="The Broad Institute Genome Sequencing Center for Infectious Disease"/>
            <person name="Neafsey D."/>
            <person name="Carlton J."/>
            <person name="Barnwell J."/>
            <person name="Collins W."/>
            <person name="Escalante A."/>
            <person name="Mullikin J."/>
            <person name="Saul A."/>
            <person name="Guigo R."/>
            <person name="Camara F."/>
            <person name="Young S.K."/>
            <person name="Zeng Q."/>
            <person name="Gargeya S."/>
            <person name="Fitzgerald M."/>
            <person name="Haas B."/>
            <person name="Abouelleil A."/>
            <person name="Alvarado L."/>
            <person name="Arachchi H.M."/>
            <person name="Berlin A."/>
            <person name="Brown A."/>
            <person name="Chapman S.B."/>
            <person name="Chen Z."/>
            <person name="Dunbar C."/>
            <person name="Freedman E."/>
            <person name="Gearin G."/>
            <person name="Gellesch M."/>
            <person name="Goldberg J."/>
            <person name="Griggs A."/>
            <person name="Gujja S."/>
            <person name="Heiman D."/>
            <person name="Howarth C."/>
            <person name="Larson L."/>
            <person name="Lui A."/>
            <person name="MacDonald P.J.P."/>
            <person name="Montmayeur A."/>
            <person name="Murphy C."/>
            <person name="Neiman D."/>
            <person name="Pearson M."/>
            <person name="Priest M."/>
            <person name="Roberts A."/>
            <person name="Saif S."/>
            <person name="Shea T."/>
            <person name="Shenoy N."/>
            <person name="Sisk P."/>
            <person name="Stolte C."/>
            <person name="Sykes S."/>
            <person name="Wortman J."/>
            <person name="Nusbaum C."/>
            <person name="Birren B."/>
        </authorList>
    </citation>
    <scope>NUCLEOTIDE SEQUENCE [LARGE SCALE GENOMIC DNA]</scope>
    <source>
        <strain evidence="2 3">North Korean</strain>
    </source>
</reference>
<gene>
    <name evidence="2" type="ORF">PVNG_03819</name>
</gene>
<sequence>MVIAYEEFNKNVTEKERTFDYTTMNNLKNMPGYYEKDKDIYEKIIRNLNFLLNKKYTRMRIHEYCRYLNQFIYHNIKKYDLNQFTINMFYSTSRSNIISKGAIDSCPYHSYDTTYKEPLNIIKLDNFHENIDDIKGTLKREINLNNSPCQRYVWECVKIYKTMYKEYCPYEGTNDKKRKETCDILEKFKSSYMAFLFGEEGLEDKIPPLNDQDNEVFPKCLSDKPKPETEPELGQAKDLVPGSRVGQESHSQAIPSSSEQSNSPTSFSTSTVVSSMVGIPPFLALIYKVNIFLLKVHTTVNTNT</sequence>
<organism evidence="2 3">
    <name type="scientific">Plasmodium vivax North Korean</name>
    <dbReference type="NCBI Taxonomy" id="1035514"/>
    <lineage>
        <taxon>Eukaryota</taxon>
        <taxon>Sar</taxon>
        <taxon>Alveolata</taxon>
        <taxon>Apicomplexa</taxon>
        <taxon>Aconoidasida</taxon>
        <taxon>Haemosporida</taxon>
        <taxon>Plasmodiidae</taxon>
        <taxon>Plasmodium</taxon>
        <taxon>Plasmodium (Plasmodium)</taxon>
    </lineage>
</organism>
<proteinExistence type="predicted"/>
<dbReference type="Proteomes" id="UP000053239">
    <property type="component" value="Unassembled WGS sequence"/>
</dbReference>
<evidence type="ECO:0000313" key="3">
    <source>
        <dbReference type="Proteomes" id="UP000053239"/>
    </source>
</evidence>